<dbReference type="InterPro" id="IPR036069">
    <property type="entry name" value="DUF34/NIF3_sf"/>
</dbReference>
<dbReference type="PANTHER" id="PTHR41774">
    <property type="match status" value="1"/>
</dbReference>
<dbReference type="Pfam" id="PF03091">
    <property type="entry name" value="CutA1"/>
    <property type="match status" value="1"/>
</dbReference>
<dbReference type="Proteomes" id="UP000596004">
    <property type="component" value="Chromosome"/>
</dbReference>
<name>A0A7T9DK11_9ARCH</name>
<dbReference type="GO" id="GO:0010038">
    <property type="term" value="P:response to metal ion"/>
    <property type="evidence" value="ECO:0007669"/>
    <property type="project" value="InterPro"/>
</dbReference>
<proteinExistence type="predicted"/>
<reference evidence="1" key="1">
    <citation type="submission" date="2020-11" db="EMBL/GenBank/DDBJ databases">
        <title>Connecting structure to function with the recovery of over 1000 high-quality activated sludge metagenome-assembled genomes encoding full-length rRNA genes using long-read sequencing.</title>
        <authorList>
            <person name="Singleton C.M."/>
            <person name="Petriglieri F."/>
            <person name="Kristensen J.M."/>
            <person name="Kirkegaard R.H."/>
            <person name="Michaelsen T.Y."/>
            <person name="Andersen M.H."/>
            <person name="Karst S.M."/>
            <person name="Dueholm M.S."/>
            <person name="Nielsen P.H."/>
            <person name="Albertsen M."/>
        </authorList>
    </citation>
    <scope>NUCLEOTIDE SEQUENCE</scope>
    <source>
        <strain evidence="1">Fred_18-Q3-R57-64_BAT3C.431</strain>
    </source>
</reference>
<gene>
    <name evidence="1" type="primary">cutA</name>
    <name evidence="1" type="ORF">IPJ89_00750</name>
</gene>
<dbReference type="InterPro" id="IPR015867">
    <property type="entry name" value="N-reg_PII/ATP_PRibTrfase_C"/>
</dbReference>
<sequence>MAAKHMKLVVYLPKTHLDNTLDALKKLGIGANGHYEGRAFLTFGHGTWIANKGAKPFKGRLNKREMAQEVKIETTCEKGKLKEAIKVIRSIHPYELPEIEAYELQDGE</sequence>
<dbReference type="EMBL" id="CP064981">
    <property type="protein sequence ID" value="QQR92758.1"/>
    <property type="molecule type" value="Genomic_DNA"/>
</dbReference>
<dbReference type="InterPro" id="IPR004323">
    <property type="entry name" value="Ion_tolerance_CutA"/>
</dbReference>
<dbReference type="AlphaFoldDB" id="A0A7T9DK11"/>
<dbReference type="PANTHER" id="PTHR41774:SF1">
    <property type="entry name" value="NGG1P INTERACTING FACTOR NIF3"/>
    <property type="match status" value="1"/>
</dbReference>
<dbReference type="Gene3D" id="3.30.70.120">
    <property type="match status" value="1"/>
</dbReference>
<organism evidence="1">
    <name type="scientific">Candidatus Iainarchaeum sp</name>
    <dbReference type="NCBI Taxonomy" id="3101447"/>
    <lineage>
        <taxon>Archaea</taxon>
        <taxon>Candidatus Iainarchaeota</taxon>
        <taxon>Candidatus Iainarchaeia</taxon>
        <taxon>Candidatus Iainarchaeales</taxon>
        <taxon>Candidatus Iainarchaeaceae</taxon>
        <taxon>Candidatus Iainarchaeum</taxon>
    </lineage>
</organism>
<accession>A0A7T9DK11</accession>
<evidence type="ECO:0000313" key="1">
    <source>
        <dbReference type="EMBL" id="QQR92758.1"/>
    </source>
</evidence>
<dbReference type="SUPFAM" id="SSF102705">
    <property type="entry name" value="NIF3 (NGG1p interacting factor 3)-like"/>
    <property type="match status" value="1"/>
</dbReference>
<protein>
    <submittedName>
        <fullName evidence="1">Divalent cation tolerance protein CutA</fullName>
    </submittedName>
</protein>